<protein>
    <submittedName>
        <fullName evidence="3">NitT/TauT family transport system substrate-binding protein</fullName>
    </submittedName>
</protein>
<feature type="signal peptide" evidence="1">
    <location>
        <begin position="1"/>
        <end position="26"/>
    </location>
</feature>
<dbReference type="Pfam" id="PF09084">
    <property type="entry name" value="NMT1"/>
    <property type="match status" value="1"/>
</dbReference>
<reference evidence="3 4" key="1">
    <citation type="submission" date="2016-10" db="EMBL/GenBank/DDBJ databases">
        <authorList>
            <person name="de Groot N.N."/>
        </authorList>
    </citation>
    <scope>NUCLEOTIDE SEQUENCE [LARGE SCALE GENOMIC DNA]</scope>
    <source>
        <strain evidence="3 4">CGMCC 1.8925</strain>
    </source>
</reference>
<gene>
    <name evidence="3" type="ORF">SAMN05660710_01143</name>
</gene>
<dbReference type="AlphaFoldDB" id="A0A1G5ELY9"/>
<evidence type="ECO:0000313" key="3">
    <source>
        <dbReference type="EMBL" id="SCY28005.1"/>
    </source>
</evidence>
<proteinExistence type="predicted"/>
<accession>A0A1G5ELY9</accession>
<dbReference type="RefSeq" id="WP_090741158.1">
    <property type="nucleotide sequence ID" value="NZ_FMVT01000003.1"/>
</dbReference>
<dbReference type="EMBL" id="FMVT01000003">
    <property type="protein sequence ID" value="SCY28005.1"/>
    <property type="molecule type" value="Genomic_DNA"/>
</dbReference>
<keyword evidence="1" id="KW-0732">Signal</keyword>
<evidence type="ECO:0000313" key="4">
    <source>
        <dbReference type="Proteomes" id="UP000199502"/>
    </source>
</evidence>
<feature type="domain" description="SsuA/THI5-like" evidence="2">
    <location>
        <begin position="61"/>
        <end position="260"/>
    </location>
</feature>
<dbReference type="Gene3D" id="3.40.190.10">
    <property type="entry name" value="Periplasmic binding protein-like II"/>
    <property type="match status" value="2"/>
</dbReference>
<keyword evidence="4" id="KW-1185">Reference proteome</keyword>
<evidence type="ECO:0000256" key="1">
    <source>
        <dbReference type="SAM" id="SignalP"/>
    </source>
</evidence>
<dbReference type="STRING" id="336292.SAMN05660710_01143"/>
<dbReference type="OrthoDB" id="5621714at2"/>
<dbReference type="InterPro" id="IPR015168">
    <property type="entry name" value="SsuA/THI5"/>
</dbReference>
<dbReference type="Proteomes" id="UP000199502">
    <property type="component" value="Unassembled WGS sequence"/>
</dbReference>
<evidence type="ECO:0000259" key="2">
    <source>
        <dbReference type="Pfam" id="PF09084"/>
    </source>
</evidence>
<sequence>MSITRRSGFALALALAVLAVAGRADADPAALLPVVTVGVQENGTVNWELQTIQARGLDHANGFRLEVLPFAGAQATQVAMLGGQVDAIVSDWFWVAMQRGAGAGLTFWPYSTSVGGVVVPADSAVHELADLEGQAIGIAGGPLDKSWLILRALHRQETGRDLAEVTQQVYGAPPIIQNAAETGEVAGAINFWHFSAKMQAAGMRQIATTAEAAETLGLSPDTPLLGYVFRDSWIEANPARAQGLARASRQAKELLATDPAAWDELRPMMNAATDAEFEALRDGWLAGIPPEGPVDAGDAADLFALMAELGGDELTGGLDALPEGLFWQGE</sequence>
<feature type="chain" id="PRO_5011551214" evidence="1">
    <location>
        <begin position="27"/>
        <end position="330"/>
    </location>
</feature>
<dbReference type="PANTHER" id="PTHR30024:SF48">
    <property type="entry name" value="ABC TRANSPORTER SUBSTRATE-BINDING PROTEIN"/>
    <property type="match status" value="1"/>
</dbReference>
<name>A0A1G5ELY9_9RHOB</name>
<dbReference type="SUPFAM" id="SSF53850">
    <property type="entry name" value="Periplasmic binding protein-like II"/>
    <property type="match status" value="1"/>
</dbReference>
<dbReference type="PANTHER" id="PTHR30024">
    <property type="entry name" value="ALIPHATIC SULFONATES-BINDING PROTEIN-RELATED"/>
    <property type="match status" value="1"/>
</dbReference>
<organism evidence="3 4">
    <name type="scientific">Paracoccus tibetensis</name>
    <dbReference type="NCBI Taxonomy" id="336292"/>
    <lineage>
        <taxon>Bacteria</taxon>
        <taxon>Pseudomonadati</taxon>
        <taxon>Pseudomonadota</taxon>
        <taxon>Alphaproteobacteria</taxon>
        <taxon>Rhodobacterales</taxon>
        <taxon>Paracoccaceae</taxon>
        <taxon>Paracoccus</taxon>
    </lineage>
</organism>